<keyword evidence="16" id="KW-0896">Oogenesis</keyword>
<feature type="domain" description="RING-type" evidence="24">
    <location>
        <begin position="1744"/>
        <end position="1949"/>
    </location>
</feature>
<keyword evidence="7" id="KW-0677">Repeat</keyword>
<protein>
    <recommendedName>
        <fullName evidence="4">Meiosis regulator and mRNA stability factor 1</fullName>
        <ecNumber evidence="3">3.6.4.13</ecNumber>
    </recommendedName>
    <alternativeName>
        <fullName evidence="19">Limkain-b1</fullName>
    </alternativeName>
</protein>
<dbReference type="SUPFAM" id="SSF52540">
    <property type="entry name" value="P-loop containing nucleoside triphosphate hydrolases"/>
    <property type="match status" value="1"/>
</dbReference>
<evidence type="ECO:0000256" key="12">
    <source>
        <dbReference type="ARBA" id="ARBA00022806"/>
    </source>
</evidence>
<dbReference type="PROSITE" id="PS51192">
    <property type="entry name" value="HELICASE_ATP_BIND_1"/>
    <property type="match status" value="1"/>
</dbReference>
<evidence type="ECO:0000256" key="14">
    <source>
        <dbReference type="ARBA" id="ARBA00022840"/>
    </source>
</evidence>
<dbReference type="Pfam" id="PF01936">
    <property type="entry name" value="NYN"/>
    <property type="match status" value="1"/>
</dbReference>
<dbReference type="Pfam" id="PF00270">
    <property type="entry name" value="DEAD"/>
    <property type="match status" value="1"/>
</dbReference>
<organism evidence="25 26">
    <name type="scientific">Limulus polyphemus</name>
    <name type="common">Atlantic horseshoe crab</name>
    <dbReference type="NCBI Taxonomy" id="6850"/>
    <lineage>
        <taxon>Eukaryota</taxon>
        <taxon>Metazoa</taxon>
        <taxon>Ecdysozoa</taxon>
        <taxon>Arthropoda</taxon>
        <taxon>Chelicerata</taxon>
        <taxon>Merostomata</taxon>
        <taxon>Xiphosura</taxon>
        <taxon>Limulidae</taxon>
        <taxon>Limulus</taxon>
    </lineage>
</organism>
<dbReference type="CDD" id="cd18791">
    <property type="entry name" value="SF2_C_RHA"/>
    <property type="match status" value="1"/>
</dbReference>
<dbReference type="InterPro" id="IPR044066">
    <property type="entry name" value="TRIAD_supradom"/>
</dbReference>
<dbReference type="InterPro" id="IPR048333">
    <property type="entry name" value="HA2_WH"/>
</dbReference>
<evidence type="ECO:0000256" key="1">
    <source>
        <dbReference type="ARBA" id="ARBA00004275"/>
    </source>
</evidence>
<accession>A0ABM1SZP9</accession>
<dbReference type="PANTHER" id="PTHR18934:SF91">
    <property type="entry name" value="PRE-MRNA-SPLICING FACTOR ATP-DEPENDENT RNA HELICASE PRP16"/>
    <property type="match status" value="1"/>
</dbReference>
<dbReference type="CDD" id="cd20354">
    <property type="entry name" value="Rcat_RBR_RNF14"/>
    <property type="match status" value="1"/>
</dbReference>
<dbReference type="Pfam" id="PF00076">
    <property type="entry name" value="RRM_1"/>
    <property type="match status" value="1"/>
</dbReference>
<dbReference type="Pfam" id="PF01485">
    <property type="entry name" value="IBR"/>
    <property type="match status" value="1"/>
</dbReference>
<comment type="subcellular location">
    <subcellularLocation>
        <location evidence="1">Peroxisome</location>
    </subcellularLocation>
</comment>
<dbReference type="SUPFAM" id="SSF54928">
    <property type="entry name" value="RNA-binding domain, RBD"/>
    <property type="match status" value="1"/>
</dbReference>
<evidence type="ECO:0000256" key="21">
    <source>
        <dbReference type="SAM" id="Coils"/>
    </source>
</evidence>
<keyword evidence="12" id="KW-0347">Helicase</keyword>
<evidence type="ECO:0000256" key="13">
    <source>
        <dbReference type="ARBA" id="ARBA00022833"/>
    </source>
</evidence>
<evidence type="ECO:0000256" key="9">
    <source>
        <dbReference type="ARBA" id="ARBA00022771"/>
    </source>
</evidence>
<dbReference type="InterPro" id="IPR002464">
    <property type="entry name" value="DNA/RNA_helicase_DEAH_CS"/>
</dbReference>
<dbReference type="SMART" id="SM00490">
    <property type="entry name" value="HELICc"/>
    <property type="match status" value="1"/>
</dbReference>
<dbReference type="RefSeq" id="XP_022249105.1">
    <property type="nucleotide sequence ID" value="XM_022393397.1"/>
</dbReference>
<evidence type="ECO:0000256" key="5">
    <source>
        <dbReference type="ARBA" id="ARBA00022679"/>
    </source>
</evidence>
<dbReference type="InterPro" id="IPR001650">
    <property type="entry name" value="Helicase_C-like"/>
</dbReference>
<evidence type="ECO:0000313" key="25">
    <source>
        <dbReference type="Proteomes" id="UP000694941"/>
    </source>
</evidence>
<evidence type="ECO:0000259" key="24">
    <source>
        <dbReference type="PROSITE" id="PS51873"/>
    </source>
</evidence>
<comment type="pathway">
    <text evidence="2">Protein modification; protein ubiquitination.</text>
</comment>
<dbReference type="SMART" id="SM00647">
    <property type="entry name" value="IBR"/>
    <property type="match status" value="2"/>
</dbReference>
<feature type="domain" description="Helicase C-terminal" evidence="23">
    <location>
        <begin position="703"/>
        <end position="879"/>
    </location>
</feature>
<keyword evidence="25" id="KW-1185">Reference proteome</keyword>
<dbReference type="Pfam" id="PF00271">
    <property type="entry name" value="Helicase_C"/>
    <property type="match status" value="1"/>
</dbReference>
<dbReference type="InterPro" id="IPR047548">
    <property type="entry name" value="Rcat_RBR_RNF14"/>
</dbReference>
<dbReference type="InterPro" id="IPR035979">
    <property type="entry name" value="RBD_domain_sf"/>
</dbReference>
<keyword evidence="8" id="KW-0547">Nucleotide-binding</keyword>
<comment type="similarity">
    <text evidence="20">Belongs to the DEAD box helicase family. DEAH subfamily. PRP16 sub-subfamily.</text>
</comment>
<gene>
    <name evidence="26" type="primary">LOC106465485</name>
</gene>
<dbReference type="InterPro" id="IPR000504">
    <property type="entry name" value="RRM_dom"/>
</dbReference>
<dbReference type="InterPro" id="IPR027417">
    <property type="entry name" value="P-loop_NTPase"/>
</dbReference>
<dbReference type="PROSITE" id="PS00690">
    <property type="entry name" value="DEAH_ATP_HELICASE"/>
    <property type="match status" value="1"/>
</dbReference>
<dbReference type="Gene3D" id="3.30.70.330">
    <property type="match status" value="1"/>
</dbReference>
<evidence type="ECO:0000256" key="4">
    <source>
        <dbReference type="ARBA" id="ARBA00022152"/>
    </source>
</evidence>
<dbReference type="Gene3D" id="1.20.120.1080">
    <property type="match status" value="1"/>
</dbReference>
<keyword evidence="16" id="KW-0221">Differentiation</keyword>
<keyword evidence="21" id="KW-0175">Coiled coil</keyword>
<evidence type="ECO:0000256" key="10">
    <source>
        <dbReference type="ARBA" id="ARBA00022786"/>
    </source>
</evidence>
<dbReference type="CDD" id="cd20335">
    <property type="entry name" value="BRcat_RBR"/>
    <property type="match status" value="1"/>
</dbReference>
<dbReference type="Pfam" id="PF04408">
    <property type="entry name" value="WHD_HA2"/>
    <property type="match status" value="1"/>
</dbReference>
<dbReference type="CDD" id="cd10910">
    <property type="entry name" value="PIN_limkain_b1_N_like"/>
    <property type="match status" value="1"/>
</dbReference>
<dbReference type="SUPFAM" id="SSF57850">
    <property type="entry name" value="RING/U-box"/>
    <property type="match status" value="2"/>
</dbReference>
<keyword evidence="9" id="KW-0863">Zinc-finger</keyword>
<dbReference type="PROSITE" id="PS51194">
    <property type="entry name" value="HELICASE_CTER"/>
    <property type="match status" value="1"/>
</dbReference>
<keyword evidence="17" id="KW-0576">Peroxisome</keyword>
<dbReference type="Pfam" id="PF22191">
    <property type="entry name" value="IBR_1"/>
    <property type="match status" value="1"/>
</dbReference>
<feature type="non-terminal residue" evidence="26">
    <location>
        <position position="1"/>
    </location>
</feature>
<evidence type="ECO:0000256" key="18">
    <source>
        <dbReference type="ARBA" id="ARBA00023254"/>
    </source>
</evidence>
<evidence type="ECO:0000256" key="15">
    <source>
        <dbReference type="ARBA" id="ARBA00022884"/>
    </source>
</evidence>
<keyword evidence="10" id="KW-0833">Ubl conjugation pathway</keyword>
<dbReference type="SMART" id="SM00487">
    <property type="entry name" value="DEXDc"/>
    <property type="match status" value="1"/>
</dbReference>
<dbReference type="GeneID" id="106465485"/>
<evidence type="ECO:0000256" key="6">
    <source>
        <dbReference type="ARBA" id="ARBA00022723"/>
    </source>
</evidence>
<keyword evidence="15" id="KW-0694">RNA-binding</keyword>
<keyword evidence="13" id="KW-0862">Zinc</keyword>
<evidence type="ECO:0000256" key="7">
    <source>
        <dbReference type="ARBA" id="ARBA00022737"/>
    </source>
</evidence>
<keyword evidence="18" id="KW-0469">Meiosis</keyword>
<evidence type="ECO:0000256" key="2">
    <source>
        <dbReference type="ARBA" id="ARBA00004906"/>
    </source>
</evidence>
<evidence type="ECO:0000313" key="26">
    <source>
        <dbReference type="RefSeq" id="XP_022249105.1"/>
    </source>
</evidence>
<dbReference type="InterPro" id="IPR012677">
    <property type="entry name" value="Nucleotide-bd_a/b_plait_sf"/>
</dbReference>
<name>A0ABM1SZP9_LIMPO</name>
<evidence type="ECO:0000256" key="20">
    <source>
        <dbReference type="ARBA" id="ARBA00038040"/>
    </source>
</evidence>
<keyword evidence="5" id="KW-0808">Transferase</keyword>
<evidence type="ECO:0000256" key="3">
    <source>
        <dbReference type="ARBA" id="ARBA00012552"/>
    </source>
</evidence>
<dbReference type="InterPro" id="IPR021139">
    <property type="entry name" value="NYN"/>
</dbReference>
<feature type="coiled-coil region" evidence="21">
    <location>
        <begin position="402"/>
        <end position="455"/>
    </location>
</feature>
<keyword evidence="6" id="KW-0479">Metal-binding</keyword>
<dbReference type="Gene3D" id="3.40.50.300">
    <property type="entry name" value="P-loop containing nucleotide triphosphate hydrolases"/>
    <property type="match status" value="2"/>
</dbReference>
<evidence type="ECO:0000256" key="16">
    <source>
        <dbReference type="ARBA" id="ARBA00022943"/>
    </source>
</evidence>
<evidence type="ECO:0000256" key="11">
    <source>
        <dbReference type="ARBA" id="ARBA00022801"/>
    </source>
</evidence>
<proteinExistence type="inferred from homology"/>
<dbReference type="Proteomes" id="UP000694941">
    <property type="component" value="Unplaced"/>
</dbReference>
<dbReference type="SMART" id="SM00847">
    <property type="entry name" value="HA2"/>
    <property type="match status" value="1"/>
</dbReference>
<dbReference type="PROSITE" id="PS51873">
    <property type="entry name" value="TRIAD"/>
    <property type="match status" value="1"/>
</dbReference>
<keyword evidence="14" id="KW-0067">ATP-binding</keyword>
<dbReference type="CDD" id="cd17917">
    <property type="entry name" value="DEXHc_RHA-like"/>
    <property type="match status" value="1"/>
</dbReference>
<feature type="domain" description="Helicase ATP-binding" evidence="22">
    <location>
        <begin position="513"/>
        <end position="676"/>
    </location>
</feature>
<dbReference type="PANTHER" id="PTHR18934">
    <property type="entry name" value="ATP-DEPENDENT RNA HELICASE"/>
    <property type="match status" value="1"/>
</dbReference>
<evidence type="ECO:0000259" key="22">
    <source>
        <dbReference type="PROSITE" id="PS51192"/>
    </source>
</evidence>
<keyword evidence="11" id="KW-0378">Hydrolase</keyword>
<evidence type="ECO:0000259" key="23">
    <source>
        <dbReference type="PROSITE" id="PS51194"/>
    </source>
</evidence>
<dbReference type="Gene3D" id="1.20.120.1750">
    <property type="match status" value="1"/>
</dbReference>
<reference evidence="26" key="1">
    <citation type="submission" date="2025-08" db="UniProtKB">
        <authorList>
            <consortium name="RefSeq"/>
        </authorList>
    </citation>
    <scope>IDENTIFICATION</scope>
    <source>
        <tissue evidence="26">Muscle</tissue>
    </source>
</reference>
<evidence type="ECO:0000256" key="17">
    <source>
        <dbReference type="ARBA" id="ARBA00023140"/>
    </source>
</evidence>
<dbReference type="InterPro" id="IPR056245">
    <property type="entry name" value="KH_DEAH11/12"/>
</dbReference>
<sequence>WDIENCPVPPSKSAADIVCKIREELYGGLSEFEVLVACDVTKLNNKTGLVEELNDAQVTLLHVNSRDKNAADSKLKMCLRNFGLSCRNKKSCKGSCLVLISGDSDFTSDLHFLRYKLGISVVLIHNEMAKKTLLDIPNKCLKYCDFVKDLPDKQLKNEDPVYVYLRNLPTEIGNEKLKAELSKSIKSTNGRLVTFSESEACVQFFNVASADRLVKRLNGQKMFGNVVEATLESLKTDLKTTMVKIDKVKSEKKAKESSKALKVGTPKSENVKQKEMGKNKVNCEVNNTFESTLVVESDEKIFNFDILKSYLKHNLKQEILSLDSVDTPNKKGITLFCRFKSKRKAQKAASILNTMHKEGLSDLEVKCIVKKEKENSYFSSSEIKTKITDLFQFILRKKEGTLVAHNKRVKNSQKKHQELKAHLIREPQSVSFTEYSKSAEEILAVEANVKQLKEQEKEFSRYIQNILDEVNHTELSPATEIDNYINKLKRDIGQEIHCLHAGLPIYGRKSEILKTIRDEQVCILLAETGSGKSTQVVQYLWRSGLFPNKKIVCTQPRKIAAISLAKHVSGQLGFALGNIVGYQVGTNSKKSADTRILFVTDHTLLNNAINDQDLSEYGCIIIDEAHERNIFSDILLGVIKRCLPHRQDLRVVITSATIDPAIFKRYFGIEDKALLNIPGRTFPVEVEWKDTDVIEGWDYLTEAVNKALQVHLKEPLPGDILTFLTSPVETEKAVNLFHERMERESKGQDDFICLQVHGKQNIEEQQKVFKPAPEKKRKIIFATNSAETSVTINGIIYVIDSGMVEEMQYSPKTNASALVICFVSKSAAEQRKGRAGRTQPGKCYRLYSKNNFENMNTGAVPEILRTNLCQALLKIMEVISGNPMLFEFVESPPRASLEKAVNLLKHLQAVENDELTSLGKRMAKFPLDPCLSKLVVEGISHKFCLDAIAVASLVTVSQSVFFRIEENKNEADLKKTQFCQSDGDFSTFLSVYKEWVGFPKKLRSSWCVSNCINNKAMNVANELVEECIRIIKIEFNITVEKKFCSDVDFVEKLQSLILESFSSNLCVFSGHPKMGYFTLSQEQIHIHPSSSVHYLDTDLPQFIIYGNRLKTTRDFALIISVVSEELISKLIQLGKLQVDLESLKALAIQPKKLGPIGRTLMLREVLGKKQVKMNMFKEKVKSMTKTDFIHTECNLDKGIVLVFITNQFHTVVEKLFYEMLMEPKRKLREEDEEISFADFLDSCSGSSSKIILGSGAEVKCLLMPNDFRTIVISKNSDGVKDADIIDHIKNLENLCSYKLIIKDKQKIHVTFNDSKDARKALNTLKHCPDFSITPLAFPNKYSLGSKYKVVLDVLWCRRLCKGFGFVNFPSPDEFSQASGVLSYGRKLIDNMVVQINEKKTDSFYITKISKLATKESVLQSLQGTFGKFNMEVILIRNCPYVSNKEECKRLENELISILCNYTCKDSINIHLLEPKEKDMMWKAKIFFENPADGEQVARGLEGIAKIGPEGIPVSLSLQMTSLIFCSIKVYEAVQSIIKEEIAVFKDILDSKDSIGIDITKIFEERVKVVIKTNNLRDLDRAHSLFSRILQGDQIDCSGKPLLEKLFLASSQKIIKGIESNTNTYIHLDNRSKTISIFGSEGACTKAKCELERKLDTMEMYDSKEFRLIEQNCPKGLLRELVKTYGHNLSHLIGICGLESAEIIFQKRLLLVVGTSDAVKNAGSELERLKTTLHKNQTQQPSTDEEEVCPVCLDTADPETGQRLECCGHLHCEECFQLQVESKQIPLLCSAEGCGERFVLEDLKHILKNHDKLRKDVIEAALKELVRSNNEKYHYCPTPDCPVVYCVSPNQSFICDACGNEICASCHVINHSGMTCELYKAISKDEDYSLKFWMKEKPDVRKLCTQCKAPIEKNGGCNHMTCWKCRSHLCWRCMRIFPTGNDVYQHQPHCLANVAL</sequence>
<evidence type="ECO:0000256" key="8">
    <source>
        <dbReference type="ARBA" id="ARBA00022741"/>
    </source>
</evidence>
<dbReference type="InterPro" id="IPR014001">
    <property type="entry name" value="Helicase_ATP-bd"/>
</dbReference>
<dbReference type="InterPro" id="IPR011545">
    <property type="entry name" value="DEAD/DEAH_box_helicase_dom"/>
</dbReference>
<dbReference type="Pfam" id="PF24471">
    <property type="entry name" value="KH_DEAH11"/>
    <property type="match status" value="1"/>
</dbReference>
<dbReference type="InterPro" id="IPR002867">
    <property type="entry name" value="IBR_dom"/>
</dbReference>
<dbReference type="InterPro" id="IPR007502">
    <property type="entry name" value="Helicase-assoc_dom"/>
</dbReference>
<evidence type="ECO:0000256" key="19">
    <source>
        <dbReference type="ARBA" id="ARBA00030116"/>
    </source>
</evidence>
<dbReference type="EC" id="3.6.4.13" evidence="3"/>